<dbReference type="SUPFAM" id="SSF51735">
    <property type="entry name" value="NAD(P)-binding Rossmann-fold domains"/>
    <property type="match status" value="1"/>
</dbReference>
<accession>A0A6J6H3I3</accession>
<dbReference type="PANTHER" id="PTHR11645:SF0">
    <property type="entry name" value="PYRROLINE-5-CARBOXYLATE REDUCTASE 3"/>
    <property type="match status" value="1"/>
</dbReference>
<dbReference type="InterPro" id="IPR029036">
    <property type="entry name" value="P5CR_dimer"/>
</dbReference>
<dbReference type="Pfam" id="PF14748">
    <property type="entry name" value="P5CR_dimer"/>
    <property type="match status" value="1"/>
</dbReference>
<evidence type="ECO:0000313" key="6">
    <source>
        <dbReference type="EMBL" id="CAB4606963.1"/>
    </source>
</evidence>
<dbReference type="Gene3D" id="1.10.3730.10">
    <property type="entry name" value="ProC C-terminal domain-like"/>
    <property type="match status" value="1"/>
</dbReference>
<protein>
    <submittedName>
        <fullName evidence="6">Unannotated protein</fullName>
    </submittedName>
</protein>
<evidence type="ECO:0000256" key="3">
    <source>
        <dbReference type="ARBA" id="ARBA00023002"/>
    </source>
</evidence>
<dbReference type="InterPro" id="IPR008927">
    <property type="entry name" value="6-PGluconate_DH-like_C_sf"/>
</dbReference>
<dbReference type="PANTHER" id="PTHR11645">
    <property type="entry name" value="PYRROLINE-5-CARBOXYLATE REDUCTASE"/>
    <property type="match status" value="1"/>
</dbReference>
<evidence type="ECO:0000259" key="4">
    <source>
        <dbReference type="Pfam" id="PF03807"/>
    </source>
</evidence>
<dbReference type="HAMAP" id="MF_01925">
    <property type="entry name" value="P5C_reductase"/>
    <property type="match status" value="1"/>
</dbReference>
<name>A0A6J6H3I3_9ZZZZ</name>
<dbReference type="AlphaFoldDB" id="A0A6J6H3I3"/>
<gene>
    <name evidence="6" type="ORF">UFOPK1857_00175</name>
</gene>
<dbReference type="EMBL" id="CAEZUU010000019">
    <property type="protein sequence ID" value="CAB4606963.1"/>
    <property type="molecule type" value="Genomic_DNA"/>
</dbReference>
<keyword evidence="2" id="KW-0521">NADP</keyword>
<evidence type="ECO:0000259" key="5">
    <source>
        <dbReference type="Pfam" id="PF14748"/>
    </source>
</evidence>
<reference evidence="6" key="1">
    <citation type="submission" date="2020-05" db="EMBL/GenBank/DDBJ databases">
        <authorList>
            <person name="Chiriac C."/>
            <person name="Salcher M."/>
            <person name="Ghai R."/>
            <person name="Kavagutti S V."/>
        </authorList>
    </citation>
    <scope>NUCLEOTIDE SEQUENCE</scope>
</reference>
<dbReference type="Pfam" id="PF03807">
    <property type="entry name" value="F420_oxidored"/>
    <property type="match status" value="1"/>
</dbReference>
<dbReference type="Gene3D" id="3.40.50.720">
    <property type="entry name" value="NAD(P)-binding Rossmann-like Domain"/>
    <property type="match status" value="1"/>
</dbReference>
<organism evidence="6">
    <name type="scientific">freshwater metagenome</name>
    <dbReference type="NCBI Taxonomy" id="449393"/>
    <lineage>
        <taxon>unclassified sequences</taxon>
        <taxon>metagenomes</taxon>
        <taxon>ecological metagenomes</taxon>
    </lineage>
</organism>
<evidence type="ECO:0000256" key="1">
    <source>
        <dbReference type="ARBA" id="ARBA00005525"/>
    </source>
</evidence>
<keyword evidence="3" id="KW-0560">Oxidoreductase</keyword>
<feature type="domain" description="Pyrroline-5-carboxylate reductase dimerisation" evidence="5">
    <location>
        <begin position="168"/>
        <end position="272"/>
    </location>
</feature>
<dbReference type="GO" id="GO:0004735">
    <property type="term" value="F:pyrroline-5-carboxylate reductase activity"/>
    <property type="evidence" value="ECO:0007669"/>
    <property type="project" value="InterPro"/>
</dbReference>
<dbReference type="PIRSF" id="PIRSF000193">
    <property type="entry name" value="Pyrrol-5-carb_rd"/>
    <property type="match status" value="1"/>
</dbReference>
<dbReference type="SUPFAM" id="SSF48179">
    <property type="entry name" value="6-phosphogluconate dehydrogenase C-terminal domain-like"/>
    <property type="match status" value="1"/>
</dbReference>
<sequence length="276" mass="28462">MNIKRIAIIGTGSMGGAILSGLLKSGFSPDNVSVSTKSTASAERLTDELGVLSFAMENGDDANQMAVAGANVVLIGVKPGYVTEVLVDIADSLDDNALVISVAAGVTTAAMEAVLPEDVGVVRAMPNTPAIVSRAITGISAGSRATDWAVETTVELFETVGKTLVLDESKIDALSTISGSGPAYVFYLIEQLTAAAKHQGFSDADAALLVNETFLGASELLLAEGKSPEALRKQVTSPNGTTERAIARMSETDLKKMFIEATDAALARAKELAAGK</sequence>
<comment type="similarity">
    <text evidence="1">Belongs to the pyrroline-5-carboxylate reductase family.</text>
</comment>
<evidence type="ECO:0000256" key="2">
    <source>
        <dbReference type="ARBA" id="ARBA00022857"/>
    </source>
</evidence>
<dbReference type="InterPro" id="IPR036291">
    <property type="entry name" value="NAD(P)-bd_dom_sf"/>
</dbReference>
<dbReference type="NCBIfam" id="TIGR00112">
    <property type="entry name" value="proC"/>
    <property type="match status" value="1"/>
</dbReference>
<dbReference type="InterPro" id="IPR000304">
    <property type="entry name" value="Pyrroline-COOH_reductase"/>
</dbReference>
<dbReference type="FunFam" id="1.10.3730.10:FF:000001">
    <property type="entry name" value="Pyrroline-5-carboxylate reductase"/>
    <property type="match status" value="1"/>
</dbReference>
<feature type="domain" description="Pyrroline-5-carboxylate reductase catalytic N-terminal" evidence="4">
    <location>
        <begin position="5"/>
        <end position="105"/>
    </location>
</feature>
<dbReference type="InterPro" id="IPR028939">
    <property type="entry name" value="P5C_Rdtase_cat_N"/>
</dbReference>
<proteinExistence type="inferred from homology"/>
<dbReference type="GO" id="GO:0055129">
    <property type="term" value="P:L-proline biosynthetic process"/>
    <property type="evidence" value="ECO:0007669"/>
    <property type="project" value="TreeGrafter"/>
</dbReference>